<accession>A0ABN6R2C4</accession>
<keyword evidence="3" id="KW-1185">Reference proteome</keyword>
<proteinExistence type="predicted"/>
<evidence type="ECO:0000256" key="1">
    <source>
        <dbReference type="SAM" id="MobiDB-lite"/>
    </source>
</evidence>
<protein>
    <submittedName>
        <fullName evidence="2">Uncharacterized protein</fullName>
    </submittedName>
</protein>
<name>A0ABN6R2C4_STRNI</name>
<sequence length="62" mass="6610">MSGCPAAEVVMATPMGVILVPLVSVSGMSPLPPLERVRERPDGHPPGPDLRDHLRLELSTAR</sequence>
<feature type="region of interest" description="Disordered" evidence="1">
    <location>
        <begin position="30"/>
        <end position="62"/>
    </location>
</feature>
<dbReference type="Proteomes" id="UP001059597">
    <property type="component" value="Chromosome"/>
</dbReference>
<evidence type="ECO:0000313" key="3">
    <source>
        <dbReference type="Proteomes" id="UP001059597"/>
    </source>
</evidence>
<gene>
    <name evidence="2" type="ORF">HEK616_60660</name>
</gene>
<reference evidence="2" key="1">
    <citation type="submission" date="2022-06" db="EMBL/GenBank/DDBJ databases">
        <title>Complete genome sequence of Streptomyces nigrescens HEK616.</title>
        <authorList>
            <person name="Asamizu S."/>
            <person name="Onaka H."/>
        </authorList>
    </citation>
    <scope>NUCLEOTIDE SEQUENCE</scope>
    <source>
        <strain evidence="2">HEK616</strain>
    </source>
</reference>
<evidence type="ECO:0000313" key="2">
    <source>
        <dbReference type="EMBL" id="BDM72579.1"/>
    </source>
</evidence>
<organism evidence="2 3">
    <name type="scientific">Streptomyces nigrescens</name>
    <dbReference type="NCBI Taxonomy" id="1920"/>
    <lineage>
        <taxon>Bacteria</taxon>
        <taxon>Bacillati</taxon>
        <taxon>Actinomycetota</taxon>
        <taxon>Actinomycetes</taxon>
        <taxon>Kitasatosporales</taxon>
        <taxon>Streptomycetaceae</taxon>
        <taxon>Streptomyces</taxon>
    </lineage>
</organism>
<dbReference type="EMBL" id="AP026073">
    <property type="protein sequence ID" value="BDM72579.1"/>
    <property type="molecule type" value="Genomic_DNA"/>
</dbReference>
<feature type="compositionally biased region" description="Basic and acidic residues" evidence="1">
    <location>
        <begin position="35"/>
        <end position="56"/>
    </location>
</feature>